<feature type="domain" description="VWFC" evidence="1">
    <location>
        <begin position="1"/>
        <end position="55"/>
    </location>
</feature>
<dbReference type="InParanoid" id="A0A482WW42"/>
<dbReference type="PROSITE" id="PS50184">
    <property type="entry name" value="VWFC_2"/>
    <property type="match status" value="1"/>
</dbReference>
<dbReference type="EMBL" id="QKKF02023399">
    <property type="protein sequence ID" value="RZF37754.1"/>
    <property type="molecule type" value="Genomic_DNA"/>
</dbReference>
<dbReference type="SUPFAM" id="SSF57603">
    <property type="entry name" value="FnI-like domain"/>
    <property type="match status" value="1"/>
</dbReference>
<dbReference type="PROSITE" id="PS01208">
    <property type="entry name" value="VWFC_1"/>
    <property type="match status" value="1"/>
</dbReference>
<dbReference type="Pfam" id="PF00093">
    <property type="entry name" value="VWC"/>
    <property type="match status" value="1"/>
</dbReference>
<gene>
    <name evidence="2" type="ORF">LSTR_LSTR016595</name>
</gene>
<evidence type="ECO:0000313" key="2">
    <source>
        <dbReference type="EMBL" id="RZF37754.1"/>
    </source>
</evidence>
<accession>A0A482WW42</accession>
<name>A0A482WW42_LAOST</name>
<reference evidence="2 3" key="1">
    <citation type="journal article" date="2017" name="Gigascience">
        <title>Genome sequence of the small brown planthopper, Laodelphax striatellus.</title>
        <authorList>
            <person name="Zhu J."/>
            <person name="Jiang F."/>
            <person name="Wang X."/>
            <person name="Yang P."/>
            <person name="Bao Y."/>
            <person name="Zhao W."/>
            <person name="Wang W."/>
            <person name="Lu H."/>
            <person name="Wang Q."/>
            <person name="Cui N."/>
            <person name="Li J."/>
            <person name="Chen X."/>
            <person name="Luo L."/>
            <person name="Yu J."/>
            <person name="Kang L."/>
            <person name="Cui F."/>
        </authorList>
    </citation>
    <scope>NUCLEOTIDE SEQUENCE [LARGE SCALE GENOMIC DNA]</scope>
    <source>
        <strain evidence="2">Lst14</strain>
    </source>
</reference>
<proteinExistence type="predicted"/>
<dbReference type="Proteomes" id="UP000291343">
    <property type="component" value="Unassembled WGS sequence"/>
</dbReference>
<dbReference type="AlphaFoldDB" id="A0A482WW42"/>
<evidence type="ECO:0000259" key="1">
    <source>
        <dbReference type="PROSITE" id="PS50184"/>
    </source>
</evidence>
<evidence type="ECO:0000313" key="3">
    <source>
        <dbReference type="Proteomes" id="UP000291343"/>
    </source>
</evidence>
<protein>
    <recommendedName>
        <fullName evidence="1">VWFC domain-containing protein</fullName>
    </recommendedName>
</protein>
<keyword evidence="3" id="KW-1185">Reference proteome</keyword>
<dbReference type="InterPro" id="IPR001007">
    <property type="entry name" value="VWF_dom"/>
</dbReference>
<dbReference type="STRING" id="195883.A0A482WW42"/>
<dbReference type="OrthoDB" id="6019304at2759"/>
<organism evidence="2 3">
    <name type="scientific">Laodelphax striatellus</name>
    <name type="common">Small brown planthopper</name>
    <name type="synonym">Delphax striatella</name>
    <dbReference type="NCBI Taxonomy" id="195883"/>
    <lineage>
        <taxon>Eukaryota</taxon>
        <taxon>Metazoa</taxon>
        <taxon>Ecdysozoa</taxon>
        <taxon>Arthropoda</taxon>
        <taxon>Hexapoda</taxon>
        <taxon>Insecta</taxon>
        <taxon>Pterygota</taxon>
        <taxon>Neoptera</taxon>
        <taxon>Paraneoptera</taxon>
        <taxon>Hemiptera</taxon>
        <taxon>Auchenorrhyncha</taxon>
        <taxon>Fulgoroidea</taxon>
        <taxon>Delphacidae</taxon>
        <taxon>Criomorphinae</taxon>
        <taxon>Laodelphax</taxon>
    </lineage>
</organism>
<sequence>MCRDGEAWQLDQCKSCICQEGHVRCAMVQCTQLNKPCPPNFHLKRDPGQCCPKCVEIEQIDAVLNALKVSCSHFS</sequence>
<comment type="caution">
    <text evidence="2">The sequence shown here is derived from an EMBL/GenBank/DDBJ whole genome shotgun (WGS) entry which is preliminary data.</text>
</comment>
<dbReference type="Gene3D" id="6.20.200.20">
    <property type="match status" value="1"/>
</dbReference>